<dbReference type="InterPro" id="IPR038365">
    <property type="entry name" value="EcoRII_C_sf"/>
</dbReference>
<dbReference type="InterPro" id="IPR015109">
    <property type="entry name" value="Restrct_endonuc_II_EcoRII_C"/>
</dbReference>
<dbReference type="AlphaFoldDB" id="A0A0C5AXD2"/>
<dbReference type="Gene3D" id="3.40.91.80">
    <property type="match status" value="1"/>
</dbReference>
<sequence>MKKLSSRYKRLFFMQRLSPGEFKTLISKERKSHFITPFALVHKTFCDLGYDQKNSDYFLNNPSEYIIAMRKNCWKEFEPFEKEFTTRMLSYLIDEERIKDMSPYDAIRDFTMEYPTHIYDLALSNTQSRRSRAGKEFESILELLMMGAGIPVDVQGAIGKSFFQKNQIGKLVDLVMPGVVQYTSNKRNTMLISAKTTLRERWQEVPEEVNRTGIREMYLATLDDSFSEETINILYEANVVVVTTIENKNFKYKNNNRVLTFEDMLQSAMELSRKWNNVSYTDSEKEEIQQSILKQIEKYSDFPYVVNYYRNRLSALVD</sequence>
<dbReference type="EMBL" id="KM107838">
    <property type="protein sequence ID" value="AJL34554.1"/>
    <property type="molecule type" value="Genomic_DNA"/>
</dbReference>
<dbReference type="GO" id="GO:0009307">
    <property type="term" value="P:DNA restriction-modification system"/>
    <property type="evidence" value="ECO:0007669"/>
    <property type="project" value="InterPro"/>
</dbReference>
<dbReference type="RefSeq" id="WP_223152166.1">
    <property type="nucleotide sequence ID" value="NZ_BFKL01000124.1"/>
</dbReference>
<reference evidence="2" key="1">
    <citation type="submission" date="2014-07" db="EMBL/GenBank/DDBJ databases">
        <title>Complete sequence of probiotic Symbioflor2 E. coli strain G3/10 and draft sequences of Symbioflor2 strains G1/2, G4/9, G5, G6/7 and G8.</title>
        <authorList>
            <person name="Zschuettig A."/>
            <person name="Auerbach C."/>
            <person name="Eichhorn C."/>
            <person name="Blom J."/>
            <person name="Goesmann A."/>
            <person name="Jarek M."/>
            <person name="Scharfe M."/>
            <person name="Zimmermann K."/>
            <person name="Wassenaar T.M."/>
            <person name="Gunzer F."/>
        </authorList>
    </citation>
    <scope>NUCLEOTIDE SEQUENCE</scope>
    <source>
        <strain evidence="2">G3/10</strain>
        <plasmid evidence="2">pSYM2</plasmid>
    </source>
</reference>
<keyword evidence="2" id="KW-0614">Plasmid</keyword>
<dbReference type="SUPFAM" id="SSF52980">
    <property type="entry name" value="Restriction endonuclease-like"/>
    <property type="match status" value="1"/>
</dbReference>
<dbReference type="GO" id="GO:0003677">
    <property type="term" value="F:DNA binding"/>
    <property type="evidence" value="ECO:0007669"/>
    <property type="project" value="InterPro"/>
</dbReference>
<dbReference type="EC" id="3.1.21.4" evidence="2"/>
<keyword evidence="2" id="KW-0540">Nuclease</keyword>
<dbReference type="InterPro" id="IPR011335">
    <property type="entry name" value="Restrct_endonuc-II-like"/>
</dbReference>
<accession>A0A0C5AXD2</accession>
<gene>
    <name evidence="2" type="ORF">EL76_p6001</name>
</gene>
<keyword evidence="2" id="KW-0255">Endonuclease</keyword>
<dbReference type="REBASE" id="103052">
    <property type="entry name" value="Eco16443ORF6002P"/>
</dbReference>
<proteinExistence type="predicted"/>
<organism evidence="2">
    <name type="scientific">Escherichia coli</name>
    <dbReference type="NCBI Taxonomy" id="562"/>
    <lineage>
        <taxon>Bacteria</taxon>
        <taxon>Pseudomonadati</taxon>
        <taxon>Pseudomonadota</taxon>
        <taxon>Gammaproteobacteria</taxon>
        <taxon>Enterobacterales</taxon>
        <taxon>Enterobacteriaceae</taxon>
        <taxon>Escherichia</taxon>
    </lineage>
</organism>
<geneLocation type="plasmid" evidence="2">
    <name>pSYM2</name>
</geneLocation>
<feature type="domain" description="Restriction endonuclease type II EcoRII C-terminal" evidence="1">
    <location>
        <begin position="120"/>
        <end position="264"/>
    </location>
</feature>
<protein>
    <submittedName>
        <fullName evidence="2">Restriction endonuclease</fullName>
        <ecNumber evidence="2">3.1.21.4</ecNumber>
    </submittedName>
</protein>
<name>A0A0C5AXD2_ECOLX</name>
<dbReference type="CDD" id="cd22320">
    <property type="entry name" value="Ecl18kI-like"/>
    <property type="match status" value="1"/>
</dbReference>
<evidence type="ECO:0000313" key="2">
    <source>
        <dbReference type="EMBL" id="AJL34554.1"/>
    </source>
</evidence>
<keyword evidence="2" id="KW-0378">Hydrolase</keyword>
<dbReference type="Pfam" id="PF09019">
    <property type="entry name" value="EcoRII-C"/>
    <property type="match status" value="1"/>
</dbReference>
<dbReference type="GO" id="GO:0009036">
    <property type="term" value="F:type II site-specific deoxyribonuclease activity"/>
    <property type="evidence" value="ECO:0007669"/>
    <property type="project" value="UniProtKB-EC"/>
</dbReference>
<evidence type="ECO:0000259" key="1">
    <source>
        <dbReference type="Pfam" id="PF09019"/>
    </source>
</evidence>